<evidence type="ECO:0000256" key="10">
    <source>
        <dbReference type="ARBA" id="ARBA00022842"/>
    </source>
</evidence>
<sequence>MPVTCYHCGEPLPARPLQVTILGEARPMCCVGCQAVASAIVDSGLENYYLERTEISPTAPLPDKLERLAGYDHPETQAQFVHREDDLACAELTVEGLSCAACAWLIERRLQQEPAVRQASVNLSNHRLRVLWDDVRTPLSTLLADLDRLGYRARPFRQDTHAGQLRRESRLMLKQLGVAALGSMQVMMYAGSLYLGIEEADFRDFFRWTCLVVTIPVFFYSGYPFYRSAWISLRNRSLNMDVPVSIALISTFLISVYATITSTGDIYFDSVSMFIFLLLTGRFLETRARQQAGETANDLSPVMPELAHLQLPGGSEDVPVTQLQPGDRVMIRPGESIPCDGRVIEGQSQVSEALLTGEPLPIDKAPGDTLSGGSQNHDGPLLVEVLRPSSGSTLATLNHLINRALSEKPVLAQKADRIARWFSGLVLVLAAGVYLGWHFIDPHRALWATLAVLVATCPCALSLATPVALTLSTHRLARAGFLITRGHVFETLSAATHVVFDKTGTLTEGKLTLVETVILQSGQDPATVIRIAAALESGSEHPVAVAFRQMVAGDLPEAADRRNHPGQGLSALIDGQQWRIGHARFALLSPETDPIPEGRLRIWLTCNQAPVARFDFEDRVRPEARALIAALRARGVITMLLSGDHSGLPASLGQALGIDIIHGGLSPEDKIREVETIQAKGGIVVMVGDGINDAPVLGKAHISIAMGSGADLAQLHSDVVLLGDRIGSLDSAFRLAQQTRRIIRQNLYWALVYNLAIVPPAAMGYISPLLATIGMSASSLLVVLNALRIKRYAL</sequence>
<dbReference type="InterPro" id="IPR036412">
    <property type="entry name" value="HAD-like_sf"/>
</dbReference>
<dbReference type="PANTHER" id="PTHR43520:SF5">
    <property type="entry name" value="CATION-TRANSPORTING P-TYPE ATPASE-RELATED"/>
    <property type="match status" value="1"/>
</dbReference>
<dbReference type="Gene3D" id="3.40.50.1000">
    <property type="entry name" value="HAD superfamily/HAD-like"/>
    <property type="match status" value="1"/>
</dbReference>
<keyword evidence="18" id="KW-1185">Reference proteome</keyword>
<feature type="transmembrane region" description="Helical" evidence="15">
    <location>
        <begin position="238"/>
        <end position="260"/>
    </location>
</feature>
<keyword evidence="5" id="KW-0597">Phosphoprotein</keyword>
<comment type="subcellular location">
    <subcellularLocation>
        <location evidence="1">Cell membrane</location>
        <topology evidence="1">Multi-pass membrane protein</topology>
    </subcellularLocation>
</comment>
<evidence type="ECO:0000256" key="4">
    <source>
        <dbReference type="ARBA" id="ARBA00022475"/>
    </source>
</evidence>
<evidence type="ECO:0000256" key="15">
    <source>
        <dbReference type="RuleBase" id="RU362081"/>
    </source>
</evidence>
<feature type="transmembrane region" description="Helical" evidence="15">
    <location>
        <begin position="769"/>
        <end position="787"/>
    </location>
</feature>
<reference evidence="17 18" key="1">
    <citation type="submission" date="2019-02" db="EMBL/GenBank/DDBJ databases">
        <title>Genomic Encyclopedia of Type Strains, Phase IV (KMG-IV): sequencing the most valuable type-strain genomes for metagenomic binning, comparative biology and taxonomic classification.</title>
        <authorList>
            <person name="Goeker M."/>
        </authorList>
    </citation>
    <scope>NUCLEOTIDE SEQUENCE [LARGE SCALE GENOMIC DNA]</scope>
    <source>
        <strain evidence="17 18">DSM 105135</strain>
    </source>
</reference>
<evidence type="ECO:0000256" key="13">
    <source>
        <dbReference type="ARBA" id="ARBA00023065"/>
    </source>
</evidence>
<keyword evidence="11" id="KW-1278">Translocase</keyword>
<dbReference type="PRINTS" id="PR00119">
    <property type="entry name" value="CATATPASE"/>
</dbReference>
<dbReference type="InterPro" id="IPR027256">
    <property type="entry name" value="P-typ_ATPase_IB"/>
</dbReference>
<feature type="transmembrane region" description="Helical" evidence="15">
    <location>
        <begin position="206"/>
        <end position="226"/>
    </location>
</feature>
<dbReference type="GO" id="GO:0043682">
    <property type="term" value="F:P-type divalent copper transporter activity"/>
    <property type="evidence" value="ECO:0007669"/>
    <property type="project" value="TreeGrafter"/>
</dbReference>
<dbReference type="InterPro" id="IPR059000">
    <property type="entry name" value="ATPase_P-type_domA"/>
</dbReference>
<dbReference type="SUPFAM" id="SSF81665">
    <property type="entry name" value="Calcium ATPase, transmembrane domain M"/>
    <property type="match status" value="1"/>
</dbReference>
<evidence type="ECO:0000256" key="5">
    <source>
        <dbReference type="ARBA" id="ARBA00022553"/>
    </source>
</evidence>
<keyword evidence="14 15" id="KW-0472">Membrane</keyword>
<evidence type="ECO:0000256" key="6">
    <source>
        <dbReference type="ARBA" id="ARBA00022692"/>
    </source>
</evidence>
<dbReference type="InterPro" id="IPR017969">
    <property type="entry name" value="Heavy-metal-associated_CS"/>
</dbReference>
<dbReference type="InterPro" id="IPR008250">
    <property type="entry name" value="ATPase_P-typ_transduc_dom_A_sf"/>
</dbReference>
<dbReference type="NCBIfam" id="TIGR01511">
    <property type="entry name" value="ATPase-IB1_Cu"/>
    <property type="match status" value="1"/>
</dbReference>
<dbReference type="CDD" id="cd00371">
    <property type="entry name" value="HMA"/>
    <property type="match status" value="1"/>
</dbReference>
<dbReference type="GO" id="GO:0016887">
    <property type="term" value="F:ATP hydrolysis activity"/>
    <property type="evidence" value="ECO:0007669"/>
    <property type="project" value="InterPro"/>
</dbReference>
<dbReference type="InterPro" id="IPR023299">
    <property type="entry name" value="ATPase_P-typ_cyto_dom_N"/>
</dbReference>
<dbReference type="Pfam" id="PF00122">
    <property type="entry name" value="E1-E2_ATPase"/>
    <property type="match status" value="1"/>
</dbReference>
<dbReference type="InterPro" id="IPR036163">
    <property type="entry name" value="HMA_dom_sf"/>
</dbReference>
<gene>
    <name evidence="17" type="ORF">EV700_1596</name>
</gene>
<protein>
    <submittedName>
        <fullName evidence="17">Cu2+-exporting ATPase</fullName>
    </submittedName>
</protein>
<evidence type="ECO:0000313" key="17">
    <source>
        <dbReference type="EMBL" id="RZU47201.1"/>
    </source>
</evidence>
<evidence type="ECO:0000256" key="3">
    <source>
        <dbReference type="ARBA" id="ARBA00022448"/>
    </source>
</evidence>
<feature type="transmembrane region" description="Helical" evidence="15">
    <location>
        <begin position="446"/>
        <end position="469"/>
    </location>
</feature>
<dbReference type="Gene3D" id="2.70.150.10">
    <property type="entry name" value="Calcium-transporting ATPase, cytoplasmic transduction domain A"/>
    <property type="match status" value="1"/>
</dbReference>
<dbReference type="SUPFAM" id="SSF55008">
    <property type="entry name" value="HMA, heavy metal-associated domain"/>
    <property type="match status" value="1"/>
</dbReference>
<comment type="caution">
    <text evidence="17">The sequence shown here is derived from an EMBL/GenBank/DDBJ whole genome shotgun (WGS) entry which is preliminary data.</text>
</comment>
<dbReference type="GO" id="GO:0005886">
    <property type="term" value="C:plasma membrane"/>
    <property type="evidence" value="ECO:0007669"/>
    <property type="project" value="UniProtKB-SubCell"/>
</dbReference>
<feature type="transmembrane region" description="Helical" evidence="15">
    <location>
        <begin position="266"/>
        <end position="284"/>
    </location>
</feature>
<feature type="transmembrane region" description="Helical" evidence="15">
    <location>
        <begin position="747"/>
        <end position="763"/>
    </location>
</feature>
<feature type="domain" description="HMA" evidence="16">
    <location>
        <begin position="88"/>
        <end position="154"/>
    </location>
</feature>
<dbReference type="InterPro" id="IPR021993">
    <property type="entry name" value="ATPase-cat-bd"/>
</dbReference>
<comment type="similarity">
    <text evidence="2 15">Belongs to the cation transport ATPase (P-type) (TC 3.A.3) family. Type IB subfamily.</text>
</comment>
<dbReference type="Gene3D" id="1.20.1110.10">
    <property type="entry name" value="Calcium-transporting ATPase, transmembrane domain"/>
    <property type="match status" value="1"/>
</dbReference>
<feature type="transmembrane region" description="Helical" evidence="15">
    <location>
        <begin position="176"/>
        <end position="194"/>
    </location>
</feature>
<evidence type="ECO:0000256" key="7">
    <source>
        <dbReference type="ARBA" id="ARBA00022723"/>
    </source>
</evidence>
<evidence type="ECO:0000256" key="1">
    <source>
        <dbReference type="ARBA" id="ARBA00004651"/>
    </source>
</evidence>
<dbReference type="InterPro" id="IPR023214">
    <property type="entry name" value="HAD_sf"/>
</dbReference>
<dbReference type="SUPFAM" id="SSF56784">
    <property type="entry name" value="HAD-like"/>
    <property type="match status" value="1"/>
</dbReference>
<dbReference type="OrthoDB" id="9814270at2"/>
<keyword evidence="6 15" id="KW-0812">Transmembrane</keyword>
<keyword evidence="10" id="KW-0460">Magnesium</keyword>
<evidence type="ECO:0000256" key="8">
    <source>
        <dbReference type="ARBA" id="ARBA00022741"/>
    </source>
</evidence>
<dbReference type="GO" id="GO:0005507">
    <property type="term" value="F:copper ion binding"/>
    <property type="evidence" value="ECO:0007669"/>
    <property type="project" value="TreeGrafter"/>
</dbReference>
<dbReference type="PROSITE" id="PS01047">
    <property type="entry name" value="HMA_1"/>
    <property type="match status" value="1"/>
</dbReference>
<evidence type="ECO:0000313" key="18">
    <source>
        <dbReference type="Proteomes" id="UP000292423"/>
    </source>
</evidence>
<evidence type="ECO:0000256" key="14">
    <source>
        <dbReference type="ARBA" id="ARBA00023136"/>
    </source>
</evidence>
<dbReference type="NCBIfam" id="TIGR01494">
    <property type="entry name" value="ATPase_P-type"/>
    <property type="match status" value="2"/>
</dbReference>
<evidence type="ECO:0000256" key="12">
    <source>
        <dbReference type="ARBA" id="ARBA00022989"/>
    </source>
</evidence>
<dbReference type="Gene3D" id="3.40.1110.10">
    <property type="entry name" value="Calcium-transporting ATPase, cytoplasmic domain N"/>
    <property type="match status" value="1"/>
</dbReference>
<dbReference type="EMBL" id="SHKX01000011">
    <property type="protein sequence ID" value="RZU47201.1"/>
    <property type="molecule type" value="Genomic_DNA"/>
</dbReference>
<evidence type="ECO:0000256" key="11">
    <source>
        <dbReference type="ARBA" id="ARBA00022967"/>
    </source>
</evidence>
<evidence type="ECO:0000256" key="2">
    <source>
        <dbReference type="ARBA" id="ARBA00006024"/>
    </source>
</evidence>
<dbReference type="PANTHER" id="PTHR43520">
    <property type="entry name" value="ATP7, ISOFORM B"/>
    <property type="match status" value="1"/>
</dbReference>
<evidence type="ECO:0000259" key="16">
    <source>
        <dbReference type="PROSITE" id="PS50846"/>
    </source>
</evidence>
<dbReference type="GO" id="GO:0005524">
    <property type="term" value="F:ATP binding"/>
    <property type="evidence" value="ECO:0007669"/>
    <property type="project" value="UniProtKB-UniRule"/>
</dbReference>
<name>A0A4Q7ZAS8_9GAMM</name>
<dbReference type="AlphaFoldDB" id="A0A4Q7ZAS8"/>
<dbReference type="NCBIfam" id="TIGR01512">
    <property type="entry name" value="ATPase-IB2_Cd"/>
    <property type="match status" value="1"/>
</dbReference>
<dbReference type="Proteomes" id="UP000292423">
    <property type="component" value="Unassembled WGS sequence"/>
</dbReference>
<dbReference type="InterPro" id="IPR023298">
    <property type="entry name" value="ATPase_P-typ_TM_dom_sf"/>
</dbReference>
<dbReference type="GO" id="GO:0055070">
    <property type="term" value="P:copper ion homeostasis"/>
    <property type="evidence" value="ECO:0007669"/>
    <property type="project" value="TreeGrafter"/>
</dbReference>
<keyword evidence="9 15" id="KW-0067">ATP-binding</keyword>
<accession>A0A4Q7ZAS8</accession>
<keyword evidence="3" id="KW-0813">Transport</keyword>
<keyword evidence="7 15" id="KW-0479">Metal-binding</keyword>
<dbReference type="InterPro" id="IPR018303">
    <property type="entry name" value="ATPase_P-typ_P_site"/>
</dbReference>
<dbReference type="InterPro" id="IPR001757">
    <property type="entry name" value="P_typ_ATPase"/>
</dbReference>
<dbReference type="NCBIfam" id="TIGR01525">
    <property type="entry name" value="ATPase-IB_hvy"/>
    <property type="match status" value="1"/>
</dbReference>
<dbReference type="RefSeq" id="WP_130412486.1">
    <property type="nucleotide sequence ID" value="NZ_SHKX01000011.1"/>
</dbReference>
<dbReference type="Gene3D" id="3.30.70.100">
    <property type="match status" value="1"/>
</dbReference>
<keyword evidence="4 15" id="KW-1003">Cell membrane</keyword>
<dbReference type="InterPro" id="IPR006121">
    <property type="entry name" value="HMA_dom"/>
</dbReference>
<keyword evidence="12 15" id="KW-1133">Transmembrane helix</keyword>
<feature type="transmembrane region" description="Helical" evidence="15">
    <location>
        <begin position="418"/>
        <end position="440"/>
    </location>
</feature>
<dbReference type="Pfam" id="PF00702">
    <property type="entry name" value="Hydrolase"/>
    <property type="match status" value="1"/>
</dbReference>
<organism evidence="17 18">
    <name type="scientific">Fluviicoccus keumensis</name>
    <dbReference type="NCBI Taxonomy" id="1435465"/>
    <lineage>
        <taxon>Bacteria</taxon>
        <taxon>Pseudomonadati</taxon>
        <taxon>Pseudomonadota</taxon>
        <taxon>Gammaproteobacteria</taxon>
        <taxon>Moraxellales</taxon>
        <taxon>Moraxellaceae</taxon>
        <taxon>Fluviicoccus</taxon>
    </lineage>
</organism>
<proteinExistence type="inferred from homology"/>
<dbReference type="Pfam" id="PF12156">
    <property type="entry name" value="ATPase-cat_bd"/>
    <property type="match status" value="1"/>
</dbReference>
<dbReference type="PROSITE" id="PS00154">
    <property type="entry name" value="ATPASE_E1_E2"/>
    <property type="match status" value="1"/>
</dbReference>
<dbReference type="SUPFAM" id="SSF81653">
    <property type="entry name" value="Calcium ATPase, transduction domain A"/>
    <property type="match status" value="1"/>
</dbReference>
<dbReference type="CDD" id="cd02079">
    <property type="entry name" value="P-type_ATPase_HM"/>
    <property type="match status" value="1"/>
</dbReference>
<dbReference type="PROSITE" id="PS50846">
    <property type="entry name" value="HMA_2"/>
    <property type="match status" value="1"/>
</dbReference>
<dbReference type="Pfam" id="PF00403">
    <property type="entry name" value="HMA"/>
    <property type="match status" value="1"/>
</dbReference>
<evidence type="ECO:0000256" key="9">
    <source>
        <dbReference type="ARBA" id="ARBA00022840"/>
    </source>
</evidence>
<keyword evidence="13" id="KW-0406">Ion transport</keyword>
<keyword evidence="8 15" id="KW-0547">Nucleotide-binding</keyword>